<comment type="caution">
    <text evidence="1">The sequence shown here is derived from an EMBL/GenBank/DDBJ whole genome shotgun (WGS) entry which is preliminary data.</text>
</comment>
<evidence type="ECO:0000313" key="2">
    <source>
        <dbReference type="Proteomes" id="UP001060085"/>
    </source>
</evidence>
<sequence length="236" mass="25917">MSKLAITTTRSSTDDDDRWPPQYHHNYQNQSIDEFSSVPFSDSISVIDSPNRLGNTNELSPRGKNIGKPPRRSRASRRTTTPTTLLNASIKNFRNLVQQYTGCQSQSQNSSSSSLLVDASNNYLMKQHKGPINLSFGSDYSTNELSSVGGGGGSGSGSGSGPGGSYYNKKHTNNQEEEEEEDQVYRRGQQGNYTFQTEGNNNNSNNNNGEFSGFGTNTMSAYVDNFGYHHVSEYSS</sequence>
<reference evidence="2" key="1">
    <citation type="journal article" date="2023" name="Nat. Plants">
        <title>Single-cell RNA sequencing provides a high-resolution roadmap for understanding the multicellular compartmentation of specialized metabolism.</title>
        <authorList>
            <person name="Sun S."/>
            <person name="Shen X."/>
            <person name="Li Y."/>
            <person name="Li Y."/>
            <person name="Wang S."/>
            <person name="Li R."/>
            <person name="Zhang H."/>
            <person name="Shen G."/>
            <person name="Guo B."/>
            <person name="Wei J."/>
            <person name="Xu J."/>
            <person name="St-Pierre B."/>
            <person name="Chen S."/>
            <person name="Sun C."/>
        </authorList>
    </citation>
    <scope>NUCLEOTIDE SEQUENCE [LARGE SCALE GENOMIC DNA]</scope>
</reference>
<dbReference type="Proteomes" id="UP001060085">
    <property type="component" value="Linkage Group LG01"/>
</dbReference>
<gene>
    <name evidence="1" type="ORF">M9H77_00712</name>
</gene>
<keyword evidence="2" id="KW-1185">Reference proteome</keyword>
<name>A0ACC0C3M4_CATRO</name>
<protein>
    <submittedName>
        <fullName evidence="1">Uncharacterized protein</fullName>
    </submittedName>
</protein>
<dbReference type="EMBL" id="CM044701">
    <property type="protein sequence ID" value="KAI5679485.1"/>
    <property type="molecule type" value="Genomic_DNA"/>
</dbReference>
<proteinExistence type="predicted"/>
<accession>A0ACC0C3M4</accession>
<evidence type="ECO:0000313" key="1">
    <source>
        <dbReference type="EMBL" id="KAI5679485.1"/>
    </source>
</evidence>
<organism evidence="1 2">
    <name type="scientific">Catharanthus roseus</name>
    <name type="common">Madagascar periwinkle</name>
    <name type="synonym">Vinca rosea</name>
    <dbReference type="NCBI Taxonomy" id="4058"/>
    <lineage>
        <taxon>Eukaryota</taxon>
        <taxon>Viridiplantae</taxon>
        <taxon>Streptophyta</taxon>
        <taxon>Embryophyta</taxon>
        <taxon>Tracheophyta</taxon>
        <taxon>Spermatophyta</taxon>
        <taxon>Magnoliopsida</taxon>
        <taxon>eudicotyledons</taxon>
        <taxon>Gunneridae</taxon>
        <taxon>Pentapetalae</taxon>
        <taxon>asterids</taxon>
        <taxon>lamiids</taxon>
        <taxon>Gentianales</taxon>
        <taxon>Apocynaceae</taxon>
        <taxon>Rauvolfioideae</taxon>
        <taxon>Vinceae</taxon>
        <taxon>Catharanthinae</taxon>
        <taxon>Catharanthus</taxon>
    </lineage>
</organism>